<dbReference type="PATRIC" id="fig|55758.3.peg.2010"/>
<dbReference type="Pfam" id="PF08461">
    <property type="entry name" value="WHD_RNase_R"/>
    <property type="match status" value="1"/>
</dbReference>
<comment type="caution">
    <text evidence="3">The sequence shown here is derived from an EMBL/GenBank/DDBJ whole genome shotgun (WGS) entry which is preliminary data.</text>
</comment>
<feature type="domain" description="Ribonuclease R winged-helix" evidence="2">
    <location>
        <begin position="9"/>
        <end position="74"/>
    </location>
</feature>
<dbReference type="Gene3D" id="3.30.70.1360">
    <property type="entry name" value="mj0159-like"/>
    <property type="match status" value="3"/>
</dbReference>
<dbReference type="PANTHER" id="PTHR41964:SF1">
    <property type="entry name" value="GLOBAL NITROGEN REGULATOR NRPR"/>
    <property type="match status" value="1"/>
</dbReference>
<name>A0A165Z7B4_9EURY</name>
<protein>
    <submittedName>
        <fullName evidence="3">Ribonuclease R winged-helix domain protein</fullName>
    </submittedName>
</protein>
<dbReference type="STRING" id="55758.MBFIL_17950"/>
<organism evidence="3 4">
    <name type="scientific">Methanobrevibacter filiformis</name>
    <dbReference type="NCBI Taxonomy" id="55758"/>
    <lineage>
        <taxon>Archaea</taxon>
        <taxon>Methanobacteriati</taxon>
        <taxon>Methanobacteriota</taxon>
        <taxon>Methanomada group</taxon>
        <taxon>Methanobacteria</taxon>
        <taxon>Methanobacteriales</taxon>
        <taxon>Methanobacteriaceae</taxon>
        <taxon>Methanobrevibacter</taxon>
    </lineage>
</organism>
<evidence type="ECO:0000259" key="2">
    <source>
        <dbReference type="Pfam" id="PF08461"/>
    </source>
</evidence>
<sequence length="563" mass="62649">MTESEHKMIEILRILEEHDKIIGSKIIADELNKKGFDLGERAVRYHMKILDEKGLTERVGYSGRKITALGKKELDKALVYDQVDFIFSKFEEMIYQTDFDYKTQKGNVIVNSSELQVEKGALDVIKEAFEAGLAVSPLVDMKQEKIDGKDILTMKTICGTTIDGMFLKEGIPSLPKYGGLLEVKNYHPIKFKELISYKQTSITPIEAFISDNMTSVLKIARTGNGMLPANLRIVPKVGKPQTLKILENLKKSKIGGTIAVGKSGEEVLGVPVPEDMFGIAIIGGIAPLCAAKESGHEVEIKLGEEIIPLNQLKPIVKSKETIKPDPQNKSHPKTKFVLTKAWNLMQKVNFNIETQRGDLITNISYLKKEDIPEAIEIMGQVYNDLDINTSPYYRIIETNDKNKIGIETICSLSVDGILINNGIMSTPKYGGLLELKPNPEFIELISYNGSSIDPHEIFIFKNMTSVSKVETGYNIVLASLKEVPNIARDKTKEILSKIEEIQLPIYKIGKPREFVYNAKVDNYNFGIITGGGLNPIAAIKEKGIDINIKAIEGIAKLSDMETL</sequence>
<dbReference type="AlphaFoldDB" id="A0A165Z7B4"/>
<dbReference type="RefSeq" id="WP_066973802.1">
    <property type="nucleotide sequence ID" value="NZ_LWMT01000278.1"/>
</dbReference>
<feature type="domain" description="NrpR regulatory" evidence="1">
    <location>
        <begin position="83"/>
        <end position="313"/>
    </location>
</feature>
<dbReference type="InterPro" id="IPR013668">
    <property type="entry name" value="RNase_R_HTH_12"/>
</dbReference>
<dbReference type="InterPro" id="IPR036984">
    <property type="entry name" value="NrpR_dom_sf"/>
</dbReference>
<evidence type="ECO:0000313" key="4">
    <source>
        <dbReference type="Proteomes" id="UP000077066"/>
    </source>
</evidence>
<gene>
    <name evidence="3" type="ORF">MBFIL_17950</name>
</gene>
<dbReference type="SUPFAM" id="SSF46785">
    <property type="entry name" value="Winged helix' DNA-binding domain"/>
    <property type="match status" value="1"/>
</dbReference>
<accession>A0A165Z7B4</accession>
<dbReference type="PANTHER" id="PTHR41964">
    <property type="entry name" value="GLOBAL NITROGEN REGULATOR NRPR"/>
    <property type="match status" value="1"/>
</dbReference>
<dbReference type="EMBL" id="LWMT01000278">
    <property type="protein sequence ID" value="KZX10342.1"/>
    <property type="molecule type" value="Genomic_DNA"/>
</dbReference>
<keyword evidence="4" id="KW-1185">Reference proteome</keyword>
<dbReference type="Pfam" id="PF01995">
    <property type="entry name" value="NRD1_2"/>
    <property type="match status" value="2"/>
</dbReference>
<feature type="domain" description="NrpR regulatory" evidence="1">
    <location>
        <begin position="335"/>
        <end position="561"/>
    </location>
</feature>
<reference evidence="3 4" key="1">
    <citation type="submission" date="2016-04" db="EMBL/GenBank/DDBJ databases">
        <title>Genome sequence of Methanobrevibacter filiformis DSM 11501.</title>
        <authorList>
            <person name="Poehlein A."/>
            <person name="Seedorf H."/>
            <person name="Daniel R."/>
        </authorList>
    </citation>
    <scope>NUCLEOTIDE SEQUENCE [LARGE SCALE GENOMIC DNA]</scope>
    <source>
        <strain evidence="3 4">DSM 11501</strain>
    </source>
</reference>
<evidence type="ECO:0000313" key="3">
    <source>
        <dbReference type="EMBL" id="KZX10342.1"/>
    </source>
</evidence>
<dbReference type="InterPro" id="IPR038982">
    <property type="entry name" value="NrpR"/>
</dbReference>
<dbReference type="OrthoDB" id="358798at2157"/>
<dbReference type="InterPro" id="IPR036390">
    <property type="entry name" value="WH_DNA-bd_sf"/>
</dbReference>
<evidence type="ECO:0000259" key="1">
    <source>
        <dbReference type="Pfam" id="PF01995"/>
    </source>
</evidence>
<dbReference type="InterPro" id="IPR002846">
    <property type="entry name" value="NRD"/>
</dbReference>
<proteinExistence type="predicted"/>
<dbReference type="InterPro" id="IPR036388">
    <property type="entry name" value="WH-like_DNA-bd_sf"/>
</dbReference>
<dbReference type="Gene3D" id="1.10.10.10">
    <property type="entry name" value="Winged helix-like DNA-binding domain superfamily/Winged helix DNA-binding domain"/>
    <property type="match status" value="1"/>
</dbReference>
<dbReference type="Proteomes" id="UP000077066">
    <property type="component" value="Unassembled WGS sequence"/>
</dbReference>